<dbReference type="OrthoDB" id="9815825at2"/>
<dbReference type="PANTHER" id="PTHR43708:SF5">
    <property type="entry name" value="CONSERVED EXPRESSED OXIDOREDUCTASE (EUROFUNG)-RELATED"/>
    <property type="match status" value="1"/>
</dbReference>
<dbReference type="NCBIfam" id="NF008607">
    <property type="entry name" value="PRK11579.1"/>
    <property type="match status" value="1"/>
</dbReference>
<dbReference type="GO" id="GO:0016491">
    <property type="term" value="F:oxidoreductase activity"/>
    <property type="evidence" value="ECO:0007669"/>
    <property type="project" value="UniProtKB-KW"/>
</dbReference>
<feature type="domain" description="Gfo/Idh/MocA-like oxidoreductase N-terminal" evidence="3">
    <location>
        <begin position="6"/>
        <end position="126"/>
    </location>
</feature>
<comment type="similarity">
    <text evidence="1">Belongs to the Gfo/Idh/MocA family.</text>
</comment>
<dbReference type="Gene3D" id="3.30.360.10">
    <property type="entry name" value="Dihydrodipicolinate Reductase, domain 2"/>
    <property type="match status" value="1"/>
</dbReference>
<gene>
    <name evidence="5" type="ORF">SAMN05444682_111138</name>
</gene>
<dbReference type="RefSeq" id="WP_090630288.1">
    <property type="nucleotide sequence ID" value="NZ_FOQO01000011.1"/>
</dbReference>
<reference evidence="5 6" key="1">
    <citation type="submission" date="2016-10" db="EMBL/GenBank/DDBJ databases">
        <authorList>
            <person name="de Groot N.N."/>
        </authorList>
    </citation>
    <scope>NUCLEOTIDE SEQUENCE [LARGE SCALE GENOMIC DNA]</scope>
    <source>
        <strain evidence="5 6">RK1</strain>
    </source>
</reference>
<dbReference type="InterPro" id="IPR051317">
    <property type="entry name" value="Gfo/Idh/MocA_oxidoreduct"/>
</dbReference>
<evidence type="ECO:0000259" key="3">
    <source>
        <dbReference type="Pfam" id="PF01408"/>
    </source>
</evidence>
<dbReference type="PANTHER" id="PTHR43708">
    <property type="entry name" value="CONSERVED EXPRESSED OXIDOREDUCTASE (EUROFUNG)"/>
    <property type="match status" value="1"/>
</dbReference>
<proteinExistence type="inferred from homology"/>
<keyword evidence="2" id="KW-0560">Oxidoreductase</keyword>
<evidence type="ECO:0000313" key="5">
    <source>
        <dbReference type="EMBL" id="SFJ60838.1"/>
    </source>
</evidence>
<dbReference type="Gene3D" id="3.40.50.720">
    <property type="entry name" value="NAD(P)-binding Rossmann-like Domain"/>
    <property type="match status" value="1"/>
</dbReference>
<dbReference type="Pfam" id="PF01408">
    <property type="entry name" value="GFO_IDH_MocA"/>
    <property type="match status" value="1"/>
</dbReference>
<dbReference type="EMBL" id="FOQO01000011">
    <property type="protein sequence ID" value="SFJ60838.1"/>
    <property type="molecule type" value="Genomic_DNA"/>
</dbReference>
<evidence type="ECO:0000313" key="6">
    <source>
        <dbReference type="Proteomes" id="UP000198670"/>
    </source>
</evidence>
<dbReference type="InterPro" id="IPR036291">
    <property type="entry name" value="NAD(P)-bd_dom_sf"/>
</dbReference>
<feature type="domain" description="Gfo/Idh/MocA-like oxidoreductase C-terminal" evidence="4">
    <location>
        <begin position="138"/>
        <end position="353"/>
    </location>
</feature>
<evidence type="ECO:0000256" key="1">
    <source>
        <dbReference type="ARBA" id="ARBA00010928"/>
    </source>
</evidence>
<name>A0A1I3SQ13_9SPHI</name>
<dbReference type="Proteomes" id="UP000198670">
    <property type="component" value="Unassembled WGS sequence"/>
</dbReference>
<accession>A0A1I3SQ13</accession>
<organism evidence="5 6">
    <name type="scientific">Parapedobacter indicus</name>
    <dbReference type="NCBI Taxonomy" id="1477437"/>
    <lineage>
        <taxon>Bacteria</taxon>
        <taxon>Pseudomonadati</taxon>
        <taxon>Bacteroidota</taxon>
        <taxon>Sphingobacteriia</taxon>
        <taxon>Sphingobacteriales</taxon>
        <taxon>Sphingobacteriaceae</taxon>
        <taxon>Parapedobacter</taxon>
    </lineage>
</organism>
<evidence type="ECO:0000259" key="4">
    <source>
        <dbReference type="Pfam" id="PF02894"/>
    </source>
</evidence>
<evidence type="ECO:0000256" key="2">
    <source>
        <dbReference type="ARBA" id="ARBA00023002"/>
    </source>
</evidence>
<dbReference type="SUPFAM" id="SSF51735">
    <property type="entry name" value="NAD(P)-binding Rossmann-fold domains"/>
    <property type="match status" value="1"/>
</dbReference>
<dbReference type="AlphaFoldDB" id="A0A1I3SQ13"/>
<dbReference type="Pfam" id="PF02894">
    <property type="entry name" value="GFO_IDH_MocA_C"/>
    <property type="match status" value="1"/>
</dbReference>
<keyword evidence="6" id="KW-1185">Reference proteome</keyword>
<dbReference type="InterPro" id="IPR000683">
    <property type="entry name" value="Gfo/Idh/MocA-like_OxRdtase_N"/>
</dbReference>
<protein>
    <submittedName>
        <fullName evidence="5">Predicted dehydrogenase</fullName>
    </submittedName>
</protein>
<dbReference type="GO" id="GO:0000166">
    <property type="term" value="F:nucleotide binding"/>
    <property type="evidence" value="ECO:0007669"/>
    <property type="project" value="InterPro"/>
</dbReference>
<sequence>MSKSSINVGLIGFGIGGQVFHAPIITSVDGLRLHKVSARRPEHLEILHRRYPDTLIVDNADAIIHADDIDLVVVATSNDMHYPFTKAALLAGKHVVVEKPFTNTTAEADELIALAKQQNRLLSVHHNQRWNSDYLTLRKVIASGRLGRLVSFEARFDRFRNALRPNAWREANLPGSGIWYDLGAHLVDQSLQLFGLPLAINADLRIQRPGAGAVDDFDVILHYPKVKVSLKGAMLVKEPTPRYALYGMDGAFVKPGMDPQEAALRGGAWPKGDPDWGKEPQEIWGKLNVLENGEDRLEQIESERGDYPGFYRNIRDAIAAREELAVTAEQARNVIYVIEMGEKSWAERRTVDLRF</sequence>
<dbReference type="InterPro" id="IPR004104">
    <property type="entry name" value="Gfo/Idh/MocA-like_OxRdtase_C"/>
</dbReference>
<dbReference type="STRING" id="1477437.SAMN05444682_111138"/>